<dbReference type="GeneID" id="93555827"/>
<evidence type="ECO:0000313" key="2">
    <source>
        <dbReference type="Proteomes" id="UP001185899"/>
    </source>
</evidence>
<keyword evidence="2" id="KW-1185">Reference proteome</keyword>
<dbReference type="NCBIfam" id="NF042937">
    <property type="entry name" value="leader_Ms4533A"/>
    <property type="match status" value="1"/>
</dbReference>
<proteinExistence type="predicted"/>
<dbReference type="Proteomes" id="UP001185899">
    <property type="component" value="Unassembled WGS sequence"/>
</dbReference>
<dbReference type="EMBL" id="JAWLKE010000005">
    <property type="protein sequence ID" value="MDV6231815.1"/>
    <property type="molecule type" value="Genomic_DNA"/>
</dbReference>
<organism evidence="1 2">
    <name type="scientific">Rhodococcus cercidiphylli</name>
    <dbReference type="NCBI Taxonomy" id="489916"/>
    <lineage>
        <taxon>Bacteria</taxon>
        <taxon>Bacillati</taxon>
        <taxon>Actinomycetota</taxon>
        <taxon>Actinomycetes</taxon>
        <taxon>Mycobacteriales</taxon>
        <taxon>Nocardiaceae</taxon>
        <taxon>Rhodococcus</taxon>
    </lineage>
</organism>
<protein>
    <submittedName>
        <fullName evidence="1">Ms4533A family Cys-rich leader peptide</fullName>
    </submittedName>
</protein>
<accession>A0ABU4B000</accession>
<sequence>MSSAAEYRVRHQLALIAVGMLAVADIDCC</sequence>
<dbReference type="RefSeq" id="WP_310180897.1">
    <property type="nucleotide sequence ID" value="NZ_JAWLKE010000005.1"/>
</dbReference>
<comment type="caution">
    <text evidence="1">The sequence shown here is derived from an EMBL/GenBank/DDBJ whole genome shotgun (WGS) entry which is preliminary data.</text>
</comment>
<name>A0ABU4B000_9NOCA</name>
<reference evidence="1 2" key="1">
    <citation type="submission" date="2023-10" db="EMBL/GenBank/DDBJ databases">
        <title>Development of a sustainable strategy for remediation of hydrocarbon-contaminated territories based on the waste exchange concept.</title>
        <authorList>
            <person name="Krivoruchko A."/>
        </authorList>
    </citation>
    <scope>NUCLEOTIDE SEQUENCE [LARGE SCALE GENOMIC DNA]</scope>
    <source>
        <strain evidence="1 2">IEGM 1322</strain>
    </source>
</reference>
<gene>
    <name evidence="1" type="ORF">R3P95_14765</name>
</gene>
<evidence type="ECO:0000313" key="1">
    <source>
        <dbReference type="EMBL" id="MDV6231815.1"/>
    </source>
</evidence>